<keyword evidence="1" id="KW-0732">Signal</keyword>
<dbReference type="PROSITE" id="PS51257">
    <property type="entry name" value="PROKAR_LIPOPROTEIN"/>
    <property type="match status" value="1"/>
</dbReference>
<protein>
    <recommendedName>
        <fullName evidence="2">Water stress and hypersensitive response domain-containing protein</fullName>
    </recommendedName>
</protein>
<dbReference type="RefSeq" id="WP_279244255.1">
    <property type="nucleotide sequence ID" value="NZ_SHNN01000001.1"/>
</dbReference>
<keyword evidence="4" id="KW-1185">Reference proteome</keyword>
<sequence length="164" mass="17359">MYKLIKGLLPAVALVLLSACAGLNPGGDPFEAPSIELVGFKPLKSEGMEARFGITLRVVNPNAIPLDIEGVYYELEVEGSKLLSGADSAPISIPAYGEGRVELEGAASMLGSLGFIRNMMERPPEQELKYELKTKISVAQLPRAIRVNKEGSVGLGTKSSSAAN</sequence>
<feature type="chain" id="PRO_5047255130" description="Water stress and hypersensitive response domain-containing protein" evidence="1">
    <location>
        <begin position="22"/>
        <end position="164"/>
    </location>
</feature>
<organism evidence="3 4">
    <name type="scientific">Candidatus Litorirhabdus singularis</name>
    <dbReference type="NCBI Taxonomy" id="2518993"/>
    <lineage>
        <taxon>Bacteria</taxon>
        <taxon>Pseudomonadati</taxon>
        <taxon>Pseudomonadota</taxon>
        <taxon>Gammaproteobacteria</taxon>
        <taxon>Cellvibrionales</taxon>
        <taxon>Halieaceae</taxon>
        <taxon>Candidatus Litorirhabdus</taxon>
    </lineage>
</organism>
<dbReference type="Pfam" id="PF03168">
    <property type="entry name" value="LEA_2"/>
    <property type="match status" value="1"/>
</dbReference>
<accession>A0ABT3TDA3</accession>
<evidence type="ECO:0000256" key="1">
    <source>
        <dbReference type="SAM" id="SignalP"/>
    </source>
</evidence>
<dbReference type="EMBL" id="SHNN01000001">
    <property type="protein sequence ID" value="MCX2980277.1"/>
    <property type="molecule type" value="Genomic_DNA"/>
</dbReference>
<dbReference type="InterPro" id="IPR004864">
    <property type="entry name" value="LEA_2"/>
</dbReference>
<dbReference type="InterPro" id="IPR013990">
    <property type="entry name" value="WHy-dom"/>
</dbReference>
<dbReference type="Proteomes" id="UP001143362">
    <property type="component" value="Unassembled WGS sequence"/>
</dbReference>
<gene>
    <name evidence="3" type="ORF">EYC98_05265</name>
</gene>
<evidence type="ECO:0000313" key="3">
    <source>
        <dbReference type="EMBL" id="MCX2980277.1"/>
    </source>
</evidence>
<reference evidence="3" key="1">
    <citation type="submission" date="2019-02" db="EMBL/GenBank/DDBJ databases">
        <authorList>
            <person name="Li S.-H."/>
        </authorList>
    </citation>
    <scope>NUCLEOTIDE SEQUENCE</scope>
    <source>
        <strain evidence="3">IMCC14734</strain>
    </source>
</reference>
<dbReference type="SUPFAM" id="SSF117070">
    <property type="entry name" value="LEA14-like"/>
    <property type="match status" value="1"/>
</dbReference>
<evidence type="ECO:0000313" key="4">
    <source>
        <dbReference type="Proteomes" id="UP001143362"/>
    </source>
</evidence>
<feature type="domain" description="Water stress and hypersensitive response" evidence="2">
    <location>
        <begin position="35"/>
        <end position="152"/>
    </location>
</feature>
<name>A0ABT3TDA3_9GAMM</name>
<evidence type="ECO:0000259" key="2">
    <source>
        <dbReference type="SMART" id="SM00769"/>
    </source>
</evidence>
<proteinExistence type="predicted"/>
<comment type="caution">
    <text evidence="3">The sequence shown here is derived from an EMBL/GenBank/DDBJ whole genome shotgun (WGS) entry which is preliminary data.</text>
</comment>
<dbReference type="SMART" id="SM00769">
    <property type="entry name" value="WHy"/>
    <property type="match status" value="1"/>
</dbReference>
<feature type="signal peptide" evidence="1">
    <location>
        <begin position="1"/>
        <end position="21"/>
    </location>
</feature>
<dbReference type="Gene3D" id="2.60.40.1820">
    <property type="match status" value="1"/>
</dbReference>